<dbReference type="EMBL" id="MN956836">
    <property type="protein sequence ID" value="QTX15068.1"/>
    <property type="molecule type" value="Genomic_DNA"/>
</dbReference>
<dbReference type="AlphaFoldDB" id="A0A8B0SXM4"/>
<reference evidence="1" key="1">
    <citation type="submission" date="2020-01" db="EMBL/GenBank/DDBJ databases">
        <authorList>
            <person name="Qin S."/>
        </authorList>
    </citation>
    <scope>NUCLEOTIDE SEQUENCE</scope>
    <source>
        <strain evidence="1">CVir17-16-YZ6g</strain>
        <plasmid evidence="1">p17-15-vir-like</plasmid>
    </source>
</reference>
<evidence type="ECO:0000313" key="1">
    <source>
        <dbReference type="EMBL" id="QTX15068.1"/>
    </source>
</evidence>
<keyword evidence="1" id="KW-0614">Plasmid</keyword>
<protein>
    <submittedName>
        <fullName evidence="1">Uncharacterized protein</fullName>
    </submittedName>
</protein>
<accession>A0A8B0SXM4</accession>
<proteinExistence type="predicted"/>
<name>A0A8B0SXM4_KLEPN</name>
<organism evidence="1">
    <name type="scientific">Klebsiella pneumoniae</name>
    <dbReference type="NCBI Taxonomy" id="573"/>
    <lineage>
        <taxon>Bacteria</taxon>
        <taxon>Pseudomonadati</taxon>
        <taxon>Pseudomonadota</taxon>
        <taxon>Gammaproteobacteria</taxon>
        <taxon>Enterobacterales</taxon>
        <taxon>Enterobacteriaceae</taxon>
        <taxon>Klebsiella/Raoultella group</taxon>
        <taxon>Klebsiella</taxon>
        <taxon>Klebsiella pneumoniae complex</taxon>
    </lineage>
</organism>
<sequence>MLLIRSILPEIPSLVYRSSPNFNCRSSLNRSNKVRFGGKISSLIAREIQTAPPPRLKVGSVEQCWIWGRQSKRRLCDGSNRLGVSGGARSGGSSRCLAAFALAVFLFQMLENLLNDLRIFDAGNHFDVTAAVFADFNINIEDSLEALHPSHGAVALCRTLVTPVSIETFRFVGLLAPLGGCYLNSVFAVRCKDAVEACEVDSRLRYQRSEFGDEVQRLEDHMGGAIAVRSF</sequence>
<geneLocation type="plasmid" evidence="1">
    <name>p17-15-vir-like</name>
</geneLocation>